<gene>
    <name evidence="2" type="ORF">S01H1_08576</name>
</gene>
<keyword evidence="1" id="KW-0472">Membrane</keyword>
<reference evidence="2" key="1">
    <citation type="journal article" date="2014" name="Front. Microbiol.">
        <title>High frequency of phylogenetically diverse reductive dehalogenase-homologous genes in deep subseafloor sedimentary metagenomes.</title>
        <authorList>
            <person name="Kawai M."/>
            <person name="Futagami T."/>
            <person name="Toyoda A."/>
            <person name="Takaki Y."/>
            <person name="Nishi S."/>
            <person name="Hori S."/>
            <person name="Arai W."/>
            <person name="Tsubouchi T."/>
            <person name="Morono Y."/>
            <person name="Uchiyama I."/>
            <person name="Ito T."/>
            <person name="Fujiyama A."/>
            <person name="Inagaki F."/>
            <person name="Takami H."/>
        </authorList>
    </citation>
    <scope>NUCLEOTIDE SEQUENCE</scope>
    <source>
        <strain evidence="2">Expedition CK06-06</strain>
    </source>
</reference>
<dbReference type="EMBL" id="BARS01004391">
    <property type="protein sequence ID" value="GAF77480.1"/>
    <property type="molecule type" value="Genomic_DNA"/>
</dbReference>
<keyword evidence="1" id="KW-1133">Transmembrane helix</keyword>
<dbReference type="AlphaFoldDB" id="X0TN20"/>
<sequence>IGFGLALILPVVYDFAFFAGSLVMFYVLRRGFKLQDITLNTIAVACIVGEGLGGILQALLKILRVLPN</sequence>
<accession>X0TN20</accession>
<feature type="transmembrane region" description="Helical" evidence="1">
    <location>
        <begin position="39"/>
        <end position="60"/>
    </location>
</feature>
<keyword evidence="1" id="KW-0812">Transmembrane</keyword>
<feature type="non-terminal residue" evidence="2">
    <location>
        <position position="1"/>
    </location>
</feature>
<organism evidence="2">
    <name type="scientific">marine sediment metagenome</name>
    <dbReference type="NCBI Taxonomy" id="412755"/>
    <lineage>
        <taxon>unclassified sequences</taxon>
        <taxon>metagenomes</taxon>
        <taxon>ecological metagenomes</taxon>
    </lineage>
</organism>
<evidence type="ECO:0000256" key="1">
    <source>
        <dbReference type="SAM" id="Phobius"/>
    </source>
</evidence>
<comment type="caution">
    <text evidence="2">The sequence shown here is derived from an EMBL/GenBank/DDBJ whole genome shotgun (WGS) entry which is preliminary data.</text>
</comment>
<proteinExistence type="predicted"/>
<protein>
    <submittedName>
        <fullName evidence="2">Uncharacterized protein</fullName>
    </submittedName>
</protein>
<feature type="transmembrane region" description="Helical" evidence="1">
    <location>
        <begin position="6"/>
        <end position="27"/>
    </location>
</feature>
<name>X0TN20_9ZZZZ</name>
<evidence type="ECO:0000313" key="2">
    <source>
        <dbReference type="EMBL" id="GAF77480.1"/>
    </source>
</evidence>